<evidence type="ECO:0000256" key="1">
    <source>
        <dbReference type="SAM" id="MobiDB-lite"/>
    </source>
</evidence>
<name>A0A024GBH8_9STRA</name>
<proteinExistence type="predicted"/>
<evidence type="ECO:0000313" key="2">
    <source>
        <dbReference type="EMBL" id="CCI44123.1"/>
    </source>
</evidence>
<comment type="caution">
    <text evidence="2">The sequence shown here is derived from an EMBL/GenBank/DDBJ whole genome shotgun (WGS) entry which is preliminary data.</text>
</comment>
<keyword evidence="3" id="KW-1185">Reference proteome</keyword>
<protein>
    <submittedName>
        <fullName evidence="2">Uncharacterized protein</fullName>
    </submittedName>
</protein>
<reference evidence="2 3" key="1">
    <citation type="submission" date="2012-05" db="EMBL/GenBank/DDBJ databases">
        <title>Recombination and specialization in a pathogen metapopulation.</title>
        <authorList>
            <person name="Gardiner A."/>
            <person name="Kemen E."/>
            <person name="Schultz-Larsen T."/>
            <person name="MacLean D."/>
            <person name="Van Oosterhout C."/>
            <person name="Jones J.D.G."/>
        </authorList>
    </citation>
    <scope>NUCLEOTIDE SEQUENCE [LARGE SCALE GENOMIC DNA]</scope>
    <source>
        <strain evidence="2 3">Ac Nc2</strain>
    </source>
</reference>
<sequence>MWPAELLQELRMTLLLLNASVQLQYLQTFKRCDELSLLLQFIKNNEKAQISALQAKELLARKKRIEEEKFQHALRSAVERAQNIRKKFHSDQTSKGKQTALRDFSETKAVEERNTLPSDTAVSCNAMGSSEVNEISGIVKLRIPSKMNALINEYESKTANKPIQQLRARFIRQLTWDTSHLNGADNVEITQQHLQEVLRMKIQHLTVLLQTKVDSKTLKNALQGDKASKIFPTYQRLKQAKTLSKQLGNQVHGLANRIARRPVLSTVARDHLEEQLAALRECEDTEVDHNEAKMLFSQLQANGALAEESKNQISEKLQSFVADDCYGSSLTLSELEKTCPINIDDVVAREVGQAVYDLLMSTKVKLNESTNTLLSELDRRNVLLICQLADSLVGCKGKRIRSLIDKTQSDIDVC</sequence>
<evidence type="ECO:0000313" key="3">
    <source>
        <dbReference type="Proteomes" id="UP000053237"/>
    </source>
</evidence>
<gene>
    <name evidence="2" type="ORF">BN9_049070</name>
</gene>
<organism evidence="2 3">
    <name type="scientific">Albugo candida</name>
    <dbReference type="NCBI Taxonomy" id="65357"/>
    <lineage>
        <taxon>Eukaryota</taxon>
        <taxon>Sar</taxon>
        <taxon>Stramenopiles</taxon>
        <taxon>Oomycota</taxon>
        <taxon>Peronosporomycetes</taxon>
        <taxon>Albuginales</taxon>
        <taxon>Albuginaceae</taxon>
        <taxon>Albugo</taxon>
    </lineage>
</organism>
<dbReference type="EMBL" id="CAIX01000062">
    <property type="protein sequence ID" value="CCI44123.1"/>
    <property type="molecule type" value="Genomic_DNA"/>
</dbReference>
<dbReference type="AlphaFoldDB" id="A0A024GBH8"/>
<feature type="region of interest" description="Disordered" evidence="1">
    <location>
        <begin position="86"/>
        <end position="112"/>
    </location>
</feature>
<dbReference type="Proteomes" id="UP000053237">
    <property type="component" value="Unassembled WGS sequence"/>
</dbReference>
<feature type="compositionally biased region" description="Basic and acidic residues" evidence="1">
    <location>
        <begin position="103"/>
        <end position="112"/>
    </location>
</feature>
<dbReference type="InParanoid" id="A0A024GBH8"/>
<accession>A0A024GBH8</accession>